<dbReference type="GO" id="GO:0005615">
    <property type="term" value="C:extracellular space"/>
    <property type="evidence" value="ECO:0007669"/>
    <property type="project" value="TreeGrafter"/>
</dbReference>
<evidence type="ECO:0000256" key="1">
    <source>
        <dbReference type="ARBA" id="ARBA00004613"/>
    </source>
</evidence>
<evidence type="ECO:0000256" key="6">
    <source>
        <dbReference type="ARBA" id="ARBA00023157"/>
    </source>
</evidence>
<evidence type="ECO:0000256" key="8">
    <source>
        <dbReference type="RuleBase" id="RU000354"/>
    </source>
</evidence>
<dbReference type="Gene3D" id="2.10.90.10">
    <property type="entry name" value="Cystine-knot cytokines"/>
    <property type="match status" value="1"/>
</dbReference>
<keyword evidence="5 8" id="KW-0339">Growth factor</keyword>
<feature type="compositionally biased region" description="Basic residues" evidence="9">
    <location>
        <begin position="91"/>
        <end position="102"/>
    </location>
</feature>
<dbReference type="InterPro" id="IPR017948">
    <property type="entry name" value="TGFb_CS"/>
</dbReference>
<accession>A0A0R3SYT9</accession>
<evidence type="ECO:0000256" key="2">
    <source>
        <dbReference type="ARBA" id="ARBA00006656"/>
    </source>
</evidence>
<evidence type="ECO:0000256" key="7">
    <source>
        <dbReference type="ARBA" id="ARBA00023180"/>
    </source>
</evidence>
<dbReference type="WBParaSite" id="HDID_0001093401-mRNA-1">
    <property type="protein sequence ID" value="HDID_0001093401-mRNA-1"/>
    <property type="gene ID" value="HDID_0001093401"/>
</dbReference>
<dbReference type="Pfam" id="PF00019">
    <property type="entry name" value="TGF_beta"/>
    <property type="match status" value="1"/>
</dbReference>
<evidence type="ECO:0000313" key="11">
    <source>
        <dbReference type="WBParaSite" id="HDID_0001093401-mRNA-1"/>
    </source>
</evidence>
<keyword evidence="3" id="KW-0964">Secreted</keyword>
<reference evidence="11" key="1">
    <citation type="submission" date="2017-02" db="UniProtKB">
        <authorList>
            <consortium name="WormBaseParasite"/>
        </authorList>
    </citation>
    <scope>IDENTIFICATION</scope>
</reference>
<evidence type="ECO:0000256" key="3">
    <source>
        <dbReference type="ARBA" id="ARBA00022525"/>
    </source>
</evidence>
<dbReference type="STRING" id="6216.A0A0R3SYT9"/>
<evidence type="ECO:0000259" key="10">
    <source>
        <dbReference type="PROSITE" id="PS51362"/>
    </source>
</evidence>
<dbReference type="PROSITE" id="PS00250">
    <property type="entry name" value="TGF_BETA_1"/>
    <property type="match status" value="1"/>
</dbReference>
<dbReference type="GO" id="GO:0008083">
    <property type="term" value="F:growth factor activity"/>
    <property type="evidence" value="ECO:0007669"/>
    <property type="project" value="UniProtKB-KW"/>
</dbReference>
<dbReference type="SUPFAM" id="SSF57501">
    <property type="entry name" value="Cystine-knot cytokines"/>
    <property type="match status" value="1"/>
</dbReference>
<sequence length="230" mass="26064">LIAGSLRLPIRRVKHQNSTIPVKVHIFGAGKIVGSDVYVEGSKESWLNVPLPPATLHNLLRRRQLLRLTVSLDRSRVLDSEADPHKATSGAKRKKRRRKNRNGKSDTSNREKRSPQYLMNKRYIESTCQRRDLMVNFNTIGWSKWVIAPMAYNAGYCYGYCPFPLSAHFNTTNHAVILHLMHNLGVAHSEVNSPCCTPLTFGPQSILFFDGDDVVLQVYEDMIVESCGCR</sequence>
<dbReference type="InterPro" id="IPR029034">
    <property type="entry name" value="Cystine-knot_cytokine"/>
</dbReference>
<dbReference type="SMART" id="SM00204">
    <property type="entry name" value="TGFB"/>
    <property type="match status" value="1"/>
</dbReference>
<dbReference type="InterPro" id="IPR001839">
    <property type="entry name" value="TGF-b_C"/>
</dbReference>
<keyword evidence="7" id="KW-0325">Glycoprotein</keyword>
<proteinExistence type="inferred from homology"/>
<evidence type="ECO:0000256" key="9">
    <source>
        <dbReference type="SAM" id="MobiDB-lite"/>
    </source>
</evidence>
<protein>
    <submittedName>
        <fullName evidence="11">TGF_BETA_2 domain-containing protein</fullName>
    </submittedName>
</protein>
<comment type="subcellular location">
    <subcellularLocation>
        <location evidence="1">Secreted</location>
    </subcellularLocation>
</comment>
<evidence type="ECO:0000256" key="4">
    <source>
        <dbReference type="ARBA" id="ARBA00022729"/>
    </source>
</evidence>
<organism evidence="11">
    <name type="scientific">Hymenolepis diminuta</name>
    <name type="common">Rat tapeworm</name>
    <dbReference type="NCBI Taxonomy" id="6216"/>
    <lineage>
        <taxon>Eukaryota</taxon>
        <taxon>Metazoa</taxon>
        <taxon>Spiralia</taxon>
        <taxon>Lophotrochozoa</taxon>
        <taxon>Platyhelminthes</taxon>
        <taxon>Cestoda</taxon>
        <taxon>Eucestoda</taxon>
        <taxon>Cyclophyllidea</taxon>
        <taxon>Hymenolepididae</taxon>
        <taxon>Hymenolepis</taxon>
    </lineage>
</organism>
<feature type="domain" description="TGF-beta family profile" evidence="10">
    <location>
        <begin position="110"/>
        <end position="230"/>
    </location>
</feature>
<dbReference type="PROSITE" id="PS51362">
    <property type="entry name" value="TGF_BETA_2"/>
    <property type="match status" value="1"/>
</dbReference>
<keyword evidence="6" id="KW-1015">Disulfide bond</keyword>
<dbReference type="PRINTS" id="PR00669">
    <property type="entry name" value="INHIBINA"/>
</dbReference>
<dbReference type="InterPro" id="IPR015615">
    <property type="entry name" value="TGF-beta-rel"/>
</dbReference>
<keyword evidence="4" id="KW-0732">Signal</keyword>
<dbReference type="GO" id="GO:0005125">
    <property type="term" value="F:cytokine activity"/>
    <property type="evidence" value="ECO:0007669"/>
    <property type="project" value="TreeGrafter"/>
</dbReference>
<dbReference type="AlphaFoldDB" id="A0A0R3SYT9"/>
<comment type="similarity">
    <text evidence="2 8">Belongs to the TGF-beta family.</text>
</comment>
<dbReference type="CDD" id="cd13756">
    <property type="entry name" value="TGF_beta_BMPs_GDFs"/>
    <property type="match status" value="1"/>
</dbReference>
<feature type="compositionally biased region" description="Basic and acidic residues" evidence="9">
    <location>
        <begin position="103"/>
        <end position="114"/>
    </location>
</feature>
<dbReference type="FunFam" id="2.10.90.10:FF:000001">
    <property type="entry name" value="Bone morphogenetic protein 4"/>
    <property type="match status" value="1"/>
</dbReference>
<evidence type="ECO:0000256" key="5">
    <source>
        <dbReference type="ARBA" id="ARBA00023030"/>
    </source>
</evidence>
<name>A0A0R3SYT9_HYMDI</name>
<feature type="region of interest" description="Disordered" evidence="9">
    <location>
        <begin position="79"/>
        <end position="116"/>
    </location>
</feature>
<dbReference type="PANTHER" id="PTHR11848">
    <property type="entry name" value="TGF-BETA FAMILY"/>
    <property type="match status" value="1"/>
</dbReference>